<dbReference type="EMBL" id="JAWWMZ010000003">
    <property type="protein sequence ID" value="MDX4953443.1"/>
    <property type="molecule type" value="Genomic_DNA"/>
</dbReference>
<name>A0AAJ2R020_DELAC</name>
<dbReference type="Proteomes" id="UP001287445">
    <property type="component" value="Unassembled WGS sequence"/>
</dbReference>
<comment type="caution">
    <text evidence="1">The sequence shown here is derived from an EMBL/GenBank/DDBJ whole genome shotgun (WGS) entry which is preliminary data.</text>
</comment>
<proteinExistence type="predicted"/>
<reference evidence="1" key="1">
    <citation type="submission" date="2023-11" db="EMBL/GenBank/DDBJ databases">
        <title>Identification and selenium tolerance of Delftia acidovorans R3-25.</title>
        <authorList>
            <person name="Zhang S."/>
            <person name="Liu Y."/>
            <person name="Guo Y."/>
        </authorList>
    </citation>
    <scope>NUCLEOTIDE SEQUENCE</scope>
    <source>
        <strain evidence="1">R3-25</strain>
    </source>
</reference>
<organism evidence="1 2">
    <name type="scientific">Delftia acidovorans</name>
    <name type="common">Pseudomonas acidovorans</name>
    <name type="synonym">Comamonas acidovorans</name>
    <dbReference type="NCBI Taxonomy" id="80866"/>
    <lineage>
        <taxon>Bacteria</taxon>
        <taxon>Pseudomonadati</taxon>
        <taxon>Pseudomonadota</taxon>
        <taxon>Betaproteobacteria</taxon>
        <taxon>Burkholderiales</taxon>
        <taxon>Comamonadaceae</taxon>
        <taxon>Delftia</taxon>
    </lineage>
</organism>
<sequence length="426" mass="48509">MKKISNNPSSKEMIELLNAFENLEALYKHVPFARNFLPNAGQIFTDLQEIKKQSELLFIPDRFNENFSQMGWIAYESMNIDVMIEALERKTTVGIEDAEQLLADHYDQKTLDYGIIRFHSHPEFRKRLRLIELARTDYLAGRFHACVPLLLSIVDGLVNDISKSVGFFADSVDMTAWDSIAAHETGLSAIAKIMRSGRNKTNEEPISIPFRNGILHGRDLAFDNKLVAAKCWSTIFAVRDWANSVANSRNQPQAMDDFCWSQLFIKATENKKIRNALEAWKPRQSEEVVHLPSHGPATSIREQTPERIVAEFIENWEKGRYGLMAELLVDFSDIPKGKRSGRTKRDFGSHKPISYTIIGVTDESAAISQIEVEIVFEKQNIHTPIFFNIRTVYQSSSNDLLIRGEKNGSWKIVQNSFGNVIYGSSM</sequence>
<dbReference type="AlphaFoldDB" id="A0AAJ2R020"/>
<gene>
    <name evidence="1" type="ORF">SGN30_08410</name>
</gene>
<accession>A0AAJ2R020</accession>
<evidence type="ECO:0000313" key="1">
    <source>
        <dbReference type="EMBL" id="MDX4953443.1"/>
    </source>
</evidence>
<evidence type="ECO:0000313" key="2">
    <source>
        <dbReference type="Proteomes" id="UP001287445"/>
    </source>
</evidence>
<dbReference type="RefSeq" id="WP_160854913.1">
    <property type="nucleotide sequence ID" value="NZ_JAWWMZ010000003.1"/>
</dbReference>
<protein>
    <submittedName>
        <fullName evidence="1">Uncharacterized protein</fullName>
    </submittedName>
</protein>